<dbReference type="Pfam" id="PF13637">
    <property type="entry name" value="Ank_4"/>
    <property type="match status" value="1"/>
</dbReference>
<organism evidence="5">
    <name type="scientific">Salpingoeca rosetta (strain ATCC 50818 / BSB-021)</name>
    <dbReference type="NCBI Taxonomy" id="946362"/>
    <lineage>
        <taxon>Eukaryota</taxon>
        <taxon>Choanoflagellata</taxon>
        <taxon>Craspedida</taxon>
        <taxon>Salpingoecidae</taxon>
        <taxon>Salpingoeca</taxon>
    </lineage>
</organism>
<keyword evidence="2 3" id="KW-0040">ANK repeat</keyword>
<dbReference type="PANTHER" id="PTHR24171">
    <property type="entry name" value="ANKYRIN REPEAT DOMAIN-CONTAINING PROTEIN 39-RELATED"/>
    <property type="match status" value="1"/>
</dbReference>
<dbReference type="OrthoDB" id="539213at2759"/>
<dbReference type="Gene3D" id="1.25.40.20">
    <property type="entry name" value="Ankyrin repeat-containing domain"/>
    <property type="match status" value="1"/>
</dbReference>
<accession>F2U6G8</accession>
<protein>
    <submittedName>
        <fullName evidence="4">Uncharacterized protein</fullName>
    </submittedName>
</protein>
<gene>
    <name evidence="4" type="ORF">PTSG_12072</name>
</gene>
<dbReference type="OMA" id="MTAHFED"/>
<evidence type="ECO:0000313" key="5">
    <source>
        <dbReference type="Proteomes" id="UP000007799"/>
    </source>
</evidence>
<feature type="repeat" description="ANK" evidence="3">
    <location>
        <begin position="48"/>
        <end position="80"/>
    </location>
</feature>
<dbReference type="PANTHER" id="PTHR24171:SF9">
    <property type="entry name" value="ANKYRIN REPEAT DOMAIN-CONTAINING PROTEIN 39"/>
    <property type="match status" value="1"/>
</dbReference>
<keyword evidence="1" id="KW-0677">Repeat</keyword>
<evidence type="ECO:0000256" key="1">
    <source>
        <dbReference type="ARBA" id="ARBA00022737"/>
    </source>
</evidence>
<dbReference type="PROSITE" id="PS50088">
    <property type="entry name" value="ANK_REPEAT"/>
    <property type="match status" value="1"/>
</dbReference>
<dbReference type="InterPro" id="IPR002110">
    <property type="entry name" value="Ankyrin_rpt"/>
</dbReference>
<dbReference type="KEGG" id="sre:PTSG_12072"/>
<keyword evidence="5" id="KW-1185">Reference proteome</keyword>
<dbReference type="Proteomes" id="UP000007799">
    <property type="component" value="Unassembled WGS sequence"/>
</dbReference>
<dbReference type="InParanoid" id="F2U6G8"/>
<name>F2U6G8_SALR5</name>
<dbReference type="InterPro" id="IPR036770">
    <property type="entry name" value="Ankyrin_rpt-contain_sf"/>
</dbReference>
<dbReference type="SUPFAM" id="SSF48403">
    <property type="entry name" value="Ankyrin repeat"/>
    <property type="match status" value="1"/>
</dbReference>
<dbReference type="RefSeq" id="XP_004995473.1">
    <property type="nucleotide sequence ID" value="XM_004995416.1"/>
</dbReference>
<evidence type="ECO:0000256" key="3">
    <source>
        <dbReference type="PROSITE-ProRule" id="PRU00023"/>
    </source>
</evidence>
<sequence>MTAHFEDAPVLIVSQACRYSSLDQTQEPFKLLDLLLAHGADINAQNYRGHTALSQAASRGDESMVEYLLEHGAERAVKNRLGASPRRVARAQGHTKVARMLEY</sequence>
<dbReference type="EMBL" id="GL832962">
    <property type="protein sequence ID" value="EGD83109.1"/>
    <property type="molecule type" value="Genomic_DNA"/>
</dbReference>
<proteinExistence type="predicted"/>
<reference evidence="4" key="1">
    <citation type="submission" date="2009-08" db="EMBL/GenBank/DDBJ databases">
        <title>Annotation of Salpingoeca rosetta.</title>
        <authorList>
            <consortium name="The Broad Institute Genome Sequencing Platform"/>
            <person name="Russ C."/>
            <person name="Cuomo C."/>
            <person name="Burger G."/>
            <person name="Gray M.W."/>
            <person name="Holland P.W.H."/>
            <person name="King N."/>
            <person name="Lang F.B.F."/>
            <person name="Roger A.J."/>
            <person name="Ruiz-Trillo I."/>
            <person name="Young S.K."/>
            <person name="Zeng Q."/>
            <person name="Gargeya S."/>
            <person name="Alvarado L."/>
            <person name="Berlin A."/>
            <person name="Chapman S.B."/>
            <person name="Chen Z."/>
            <person name="Freedman E."/>
            <person name="Gellesch M."/>
            <person name="Goldberg J."/>
            <person name="Griggs A."/>
            <person name="Gujja S."/>
            <person name="Heilman E."/>
            <person name="Heiman D."/>
            <person name="Howarth C."/>
            <person name="Mehta T."/>
            <person name="Neiman D."/>
            <person name="Pearson M."/>
            <person name="Roberts A."/>
            <person name="Saif S."/>
            <person name="Shea T."/>
            <person name="Shenoy N."/>
            <person name="Sisk P."/>
            <person name="Stolte C."/>
            <person name="Sykes S."/>
            <person name="White J."/>
            <person name="Yandava C."/>
            <person name="Haas B."/>
            <person name="Nusbaum C."/>
            <person name="Birren B."/>
        </authorList>
    </citation>
    <scope>NUCLEOTIDE SEQUENCE [LARGE SCALE GENOMIC DNA]</scope>
    <source>
        <strain evidence="4">ATCC 50818</strain>
    </source>
</reference>
<evidence type="ECO:0000313" key="4">
    <source>
        <dbReference type="EMBL" id="EGD83109.1"/>
    </source>
</evidence>
<evidence type="ECO:0000256" key="2">
    <source>
        <dbReference type="ARBA" id="ARBA00023043"/>
    </source>
</evidence>
<dbReference type="SMART" id="SM00248">
    <property type="entry name" value="ANK"/>
    <property type="match status" value="1"/>
</dbReference>
<dbReference type="AlphaFoldDB" id="F2U6G8"/>
<dbReference type="GeneID" id="16076054"/>
<dbReference type="PROSITE" id="PS50297">
    <property type="entry name" value="ANK_REP_REGION"/>
    <property type="match status" value="1"/>
</dbReference>